<evidence type="ECO:0000313" key="2">
    <source>
        <dbReference type="EMBL" id="CEM45489.1"/>
    </source>
</evidence>
<dbReference type="AlphaFoldDB" id="A0A0G4HMH6"/>
<dbReference type="EMBL" id="CDMZ01003199">
    <property type="protein sequence ID" value="CEM45489.1"/>
    <property type="molecule type" value="Genomic_DNA"/>
</dbReference>
<accession>A0A0G4HMH6</accession>
<dbReference type="VEuPathDB" id="CryptoDB:Cvel_7544"/>
<organism evidence="2">
    <name type="scientific">Chromera velia CCMP2878</name>
    <dbReference type="NCBI Taxonomy" id="1169474"/>
    <lineage>
        <taxon>Eukaryota</taxon>
        <taxon>Sar</taxon>
        <taxon>Alveolata</taxon>
        <taxon>Colpodellida</taxon>
        <taxon>Chromeraceae</taxon>
        <taxon>Chromera</taxon>
    </lineage>
</organism>
<evidence type="ECO:0000256" key="1">
    <source>
        <dbReference type="SAM" id="MobiDB-lite"/>
    </source>
</evidence>
<reference evidence="2" key="1">
    <citation type="submission" date="2014-11" db="EMBL/GenBank/DDBJ databases">
        <authorList>
            <person name="Otto D Thomas"/>
            <person name="Naeem Raeece"/>
        </authorList>
    </citation>
    <scope>NUCLEOTIDE SEQUENCE</scope>
</reference>
<sequence>MKFIVAHEFLASISCVGDLFTGNFKRARERWVVDYAENSVLGSFIKFLECKARGETERAELFKKGCLRACGSMLVGGGICANLPVFAELKTCGDSLGDCMAEGGRAAQEEWGKYMQLSLIGAGVGSAIAASRNDIPEARRLGWASGAAALRGVVEAGAVVAVVVVPGVTAAAGKLVAVSTSAAAGGVGGASSSAVSQVTQPDFAGRVDVGEVIGSALLGAGIGAAAGAVAAARAASAASDTPTGSNTPPPSGGKVAAPSTPAAVARPVASAPTPPAGSTPAPGPLGGPSSLTAPHSVVVRFSVPSVANFKAIVTGASVTLYESLPKAFIHSFLKHYRSLHDRHGGRGDDAADEAAI</sequence>
<feature type="compositionally biased region" description="Low complexity" evidence="1">
    <location>
        <begin position="238"/>
        <end position="271"/>
    </location>
</feature>
<proteinExistence type="predicted"/>
<name>A0A0G4HMH6_9ALVE</name>
<feature type="compositionally biased region" description="Pro residues" evidence="1">
    <location>
        <begin position="272"/>
        <end position="285"/>
    </location>
</feature>
<feature type="region of interest" description="Disordered" evidence="1">
    <location>
        <begin position="238"/>
        <end position="288"/>
    </location>
</feature>
<protein>
    <submittedName>
        <fullName evidence="2">Uncharacterized protein</fullName>
    </submittedName>
</protein>
<gene>
    <name evidence="2" type="ORF">Cvel_7544</name>
</gene>